<dbReference type="Proteomes" id="UP000019335">
    <property type="component" value="Unassembled WGS sequence"/>
</dbReference>
<accession>W7T569</accession>
<dbReference type="AlphaFoldDB" id="W7T569"/>
<gene>
    <name evidence="1" type="ORF">Naga_101740g1</name>
</gene>
<sequence length="153" mass="17851">MLYYNQKYPEALEQLDRAIDRYETLYEQVATEERVWRAAVLSRYHGRETGLAKIRSSPPSPYGTETRRLMGAVLDLFEGRVEEEEVLAMVEEARSNPYGNYDLYGFFYIGLYRDACGLAGPARAAMEQATRALRARQDDVMYHFPRLHLLWRT</sequence>
<evidence type="ECO:0000313" key="1">
    <source>
        <dbReference type="EMBL" id="EWM21687.1"/>
    </source>
</evidence>
<organism evidence="1 2">
    <name type="scientific">Nannochloropsis gaditana</name>
    <dbReference type="NCBI Taxonomy" id="72520"/>
    <lineage>
        <taxon>Eukaryota</taxon>
        <taxon>Sar</taxon>
        <taxon>Stramenopiles</taxon>
        <taxon>Ochrophyta</taxon>
        <taxon>Eustigmatophyceae</taxon>
        <taxon>Eustigmatales</taxon>
        <taxon>Monodopsidaceae</taxon>
        <taxon>Nannochloropsis</taxon>
    </lineage>
</organism>
<dbReference type="OrthoDB" id="10375768at2759"/>
<evidence type="ECO:0000313" key="2">
    <source>
        <dbReference type="Proteomes" id="UP000019335"/>
    </source>
</evidence>
<protein>
    <submittedName>
        <fullName evidence="1">Uncharacterized protein</fullName>
    </submittedName>
</protein>
<keyword evidence="2" id="KW-1185">Reference proteome</keyword>
<name>W7T569_9STRA</name>
<reference evidence="1 2" key="1">
    <citation type="journal article" date="2014" name="Mol. Plant">
        <title>Chromosome Scale Genome Assembly and Transcriptome Profiling of Nannochloropsis gaditana in Nitrogen Depletion.</title>
        <authorList>
            <person name="Corteggiani Carpinelli E."/>
            <person name="Telatin A."/>
            <person name="Vitulo N."/>
            <person name="Forcato C."/>
            <person name="D'Angelo M."/>
            <person name="Schiavon R."/>
            <person name="Vezzi A."/>
            <person name="Giacometti G.M."/>
            <person name="Morosinotto T."/>
            <person name="Valle G."/>
        </authorList>
    </citation>
    <scope>NUCLEOTIDE SEQUENCE [LARGE SCALE GENOMIC DNA]</scope>
    <source>
        <strain evidence="1 2">B-31</strain>
    </source>
</reference>
<proteinExistence type="predicted"/>
<dbReference type="EMBL" id="AZIL01002414">
    <property type="protein sequence ID" value="EWM21687.1"/>
    <property type="molecule type" value="Genomic_DNA"/>
</dbReference>
<comment type="caution">
    <text evidence="1">The sequence shown here is derived from an EMBL/GenBank/DDBJ whole genome shotgun (WGS) entry which is preliminary data.</text>
</comment>